<feature type="non-terminal residue" evidence="1">
    <location>
        <position position="1"/>
    </location>
</feature>
<dbReference type="EMBL" id="GBEZ01019632">
    <property type="protein sequence ID" value="JAC66951.1"/>
    <property type="molecule type" value="Transcribed_RNA"/>
</dbReference>
<gene>
    <name evidence="1" type="ORF">TSPGSL018_12381</name>
</gene>
<sequence>LSIACGGSHVIAKTGEISVCNKRILPPHLCSLAGEPPTVGLEIFPVFPVPHGFEKFVSYVQLQIITWKTTLF</sequence>
<evidence type="ECO:0000313" key="1">
    <source>
        <dbReference type="EMBL" id="JAC66951.1"/>
    </source>
</evidence>
<dbReference type="AlphaFoldDB" id="A0A061R8W0"/>
<protein>
    <submittedName>
        <fullName evidence="1">Uncharacterized protein</fullName>
    </submittedName>
</protein>
<reference evidence="1" key="1">
    <citation type="submission" date="2014-05" db="EMBL/GenBank/DDBJ databases">
        <title>The transcriptome of the halophilic microalga Tetraselmis sp. GSL018 isolated from the Great Salt Lake, Utah.</title>
        <authorList>
            <person name="Jinkerson R.E."/>
            <person name="D'Adamo S."/>
            <person name="Posewitz M.C."/>
        </authorList>
    </citation>
    <scope>NUCLEOTIDE SEQUENCE</scope>
    <source>
        <strain evidence="1">GSL018</strain>
    </source>
</reference>
<name>A0A061R8W0_9CHLO</name>
<proteinExistence type="predicted"/>
<organism evidence="1">
    <name type="scientific">Tetraselmis sp. GSL018</name>
    <dbReference type="NCBI Taxonomy" id="582737"/>
    <lineage>
        <taxon>Eukaryota</taxon>
        <taxon>Viridiplantae</taxon>
        <taxon>Chlorophyta</taxon>
        <taxon>core chlorophytes</taxon>
        <taxon>Chlorodendrophyceae</taxon>
        <taxon>Chlorodendrales</taxon>
        <taxon>Chlorodendraceae</taxon>
        <taxon>Tetraselmis</taxon>
    </lineage>
</organism>
<accession>A0A061R8W0</accession>